<dbReference type="InterPro" id="IPR051785">
    <property type="entry name" value="MMCE/EMCE_epimerase"/>
</dbReference>
<dbReference type="PANTHER" id="PTHR43048">
    <property type="entry name" value="METHYLMALONYL-COA EPIMERASE"/>
    <property type="match status" value="1"/>
</dbReference>
<protein>
    <submittedName>
        <fullName evidence="3">VOC family protein</fullName>
    </submittedName>
</protein>
<evidence type="ECO:0000259" key="2">
    <source>
        <dbReference type="PROSITE" id="PS51819"/>
    </source>
</evidence>
<dbReference type="SUPFAM" id="SSF54593">
    <property type="entry name" value="Glyoxalase/Bleomycin resistance protein/Dihydroxybiphenyl dioxygenase"/>
    <property type="match status" value="1"/>
</dbReference>
<dbReference type="Gene3D" id="3.10.180.10">
    <property type="entry name" value="2,3-Dihydroxybiphenyl 1,2-Dioxygenase, domain 1"/>
    <property type="match status" value="1"/>
</dbReference>
<dbReference type="GO" id="GO:0004493">
    <property type="term" value="F:methylmalonyl-CoA epimerase activity"/>
    <property type="evidence" value="ECO:0007669"/>
    <property type="project" value="TreeGrafter"/>
</dbReference>
<dbReference type="EMBL" id="JACRSN010000004">
    <property type="protein sequence ID" value="MBC8533120.1"/>
    <property type="molecule type" value="Genomic_DNA"/>
</dbReference>
<name>A0A926HRT5_9FIRM</name>
<dbReference type="InterPro" id="IPR037523">
    <property type="entry name" value="VOC_core"/>
</dbReference>
<evidence type="ECO:0000313" key="3">
    <source>
        <dbReference type="EMBL" id="MBC8533120.1"/>
    </source>
</evidence>
<keyword evidence="4" id="KW-1185">Reference proteome</keyword>
<dbReference type="AlphaFoldDB" id="A0A926HRT5"/>
<accession>A0A926HRT5</accession>
<gene>
    <name evidence="3" type="ORF">IAG03_03690</name>
</gene>
<reference evidence="3" key="1">
    <citation type="submission" date="2020-08" db="EMBL/GenBank/DDBJ databases">
        <title>Genome public.</title>
        <authorList>
            <person name="Liu C."/>
            <person name="Sun Q."/>
        </authorList>
    </citation>
    <scope>NUCLEOTIDE SEQUENCE</scope>
    <source>
        <strain evidence="3">NSJ-40</strain>
    </source>
</reference>
<evidence type="ECO:0000313" key="4">
    <source>
        <dbReference type="Proteomes" id="UP000651482"/>
    </source>
</evidence>
<dbReference type="Pfam" id="PF00903">
    <property type="entry name" value="Glyoxalase"/>
    <property type="match status" value="1"/>
</dbReference>
<dbReference type="GO" id="GO:0046872">
    <property type="term" value="F:metal ion binding"/>
    <property type="evidence" value="ECO:0007669"/>
    <property type="project" value="UniProtKB-KW"/>
</dbReference>
<dbReference type="Proteomes" id="UP000651482">
    <property type="component" value="Unassembled WGS sequence"/>
</dbReference>
<keyword evidence="1" id="KW-0479">Metal-binding</keyword>
<dbReference type="RefSeq" id="WP_249318471.1">
    <property type="nucleotide sequence ID" value="NZ_JACRSN010000004.1"/>
</dbReference>
<comment type="caution">
    <text evidence="3">The sequence shown here is derived from an EMBL/GenBank/DDBJ whole genome shotgun (WGS) entry which is preliminary data.</text>
</comment>
<sequence length="132" mass="14869">MIKNRKLDHLGLFTNDIDATVKWYCDVLGFSLIGDFVGADGTVVKFIRNESGVCYELISPPEGVPALYDGRIDHLSYVSDDIEADYAYCMQQGYRCTTGGVQDLKTFWEKGSRYFKIGSPTGEEIEFCQILK</sequence>
<dbReference type="InterPro" id="IPR029068">
    <property type="entry name" value="Glyas_Bleomycin-R_OHBP_Dase"/>
</dbReference>
<proteinExistence type="predicted"/>
<dbReference type="GO" id="GO:0046491">
    <property type="term" value="P:L-methylmalonyl-CoA metabolic process"/>
    <property type="evidence" value="ECO:0007669"/>
    <property type="project" value="TreeGrafter"/>
</dbReference>
<feature type="domain" description="VOC" evidence="2">
    <location>
        <begin position="6"/>
        <end position="130"/>
    </location>
</feature>
<organism evidence="3 4">
    <name type="scientific">Yeguia hominis</name>
    <dbReference type="NCBI Taxonomy" id="2763662"/>
    <lineage>
        <taxon>Bacteria</taxon>
        <taxon>Bacillati</taxon>
        <taxon>Bacillota</taxon>
        <taxon>Clostridia</taxon>
        <taxon>Eubacteriales</taxon>
        <taxon>Yeguiaceae</taxon>
        <taxon>Yeguia</taxon>
    </lineage>
</organism>
<dbReference type="PANTHER" id="PTHR43048:SF3">
    <property type="entry name" value="METHYLMALONYL-COA EPIMERASE, MITOCHONDRIAL"/>
    <property type="match status" value="1"/>
</dbReference>
<evidence type="ECO:0000256" key="1">
    <source>
        <dbReference type="ARBA" id="ARBA00022723"/>
    </source>
</evidence>
<dbReference type="PROSITE" id="PS51819">
    <property type="entry name" value="VOC"/>
    <property type="match status" value="1"/>
</dbReference>
<dbReference type="InterPro" id="IPR004360">
    <property type="entry name" value="Glyas_Fos-R_dOase_dom"/>
</dbReference>